<dbReference type="InterPro" id="IPR001789">
    <property type="entry name" value="Sig_transdc_resp-reg_receiver"/>
</dbReference>
<dbReference type="InterPro" id="IPR007492">
    <property type="entry name" value="LytTR_DNA-bd_dom"/>
</dbReference>
<keyword evidence="4" id="KW-0238">DNA-binding</keyword>
<dbReference type="RefSeq" id="WP_281835246.1">
    <property type="nucleotide sequence ID" value="NZ_BSDY01000007.1"/>
</dbReference>
<keyword evidence="1" id="KW-0597">Phosphoprotein</keyword>
<feature type="domain" description="HTH LytTR-type" evidence="3">
    <location>
        <begin position="135"/>
        <end position="240"/>
    </location>
</feature>
<evidence type="ECO:0000256" key="1">
    <source>
        <dbReference type="PROSITE-ProRule" id="PRU00169"/>
    </source>
</evidence>
<dbReference type="SUPFAM" id="SSF52172">
    <property type="entry name" value="CheY-like"/>
    <property type="match status" value="1"/>
</dbReference>
<dbReference type="SMART" id="SM00850">
    <property type="entry name" value="LytTR"/>
    <property type="match status" value="1"/>
</dbReference>
<feature type="modified residue" description="4-aspartylphosphate" evidence="1">
    <location>
        <position position="53"/>
    </location>
</feature>
<organism evidence="4 5">
    <name type="scientific">Propionigenium maris DSM 9537</name>
    <dbReference type="NCBI Taxonomy" id="1123000"/>
    <lineage>
        <taxon>Bacteria</taxon>
        <taxon>Fusobacteriati</taxon>
        <taxon>Fusobacteriota</taxon>
        <taxon>Fusobacteriia</taxon>
        <taxon>Fusobacteriales</taxon>
        <taxon>Fusobacteriaceae</taxon>
        <taxon>Propionigenium</taxon>
    </lineage>
</organism>
<dbReference type="Pfam" id="PF00072">
    <property type="entry name" value="Response_reg"/>
    <property type="match status" value="1"/>
</dbReference>
<dbReference type="GO" id="GO:0000156">
    <property type="term" value="F:phosphorelay response regulator activity"/>
    <property type="evidence" value="ECO:0007669"/>
    <property type="project" value="InterPro"/>
</dbReference>
<name>A0A9W6LMD9_9FUSO</name>
<dbReference type="CDD" id="cd17532">
    <property type="entry name" value="REC_LytTR_AlgR-like"/>
    <property type="match status" value="1"/>
</dbReference>
<sequence>MRCIIVDDEFPSREELKHFLGQYMEIDIAGEFDDPLKALGFLQETSVDVVFLDINMPNLDGMSLGKLISKFKRSPQIIFITAYDSYAVEAFGIRAFDYIMKPYSEERIKDTLDRLTRSKGETSPGEKEVQQQNKLTLWKGDKMFVLPLKDISFCEACERETKIFTPGGVYMSKLKISDLEEKLPKGKFFRSHRSYIVNLDKIVEIIPWFNTTYNLKLSDIDEKIPVSRSKVKEFKSLMGIG</sequence>
<proteinExistence type="predicted"/>
<dbReference type="PANTHER" id="PTHR37299">
    <property type="entry name" value="TRANSCRIPTIONAL REGULATOR-RELATED"/>
    <property type="match status" value="1"/>
</dbReference>
<feature type="domain" description="Response regulatory" evidence="2">
    <location>
        <begin position="2"/>
        <end position="116"/>
    </location>
</feature>
<reference evidence="4" key="1">
    <citation type="submission" date="2022-12" db="EMBL/GenBank/DDBJ databases">
        <title>Reference genome sequencing for broad-spectrum identification of bacterial and archaeal isolates by mass spectrometry.</title>
        <authorList>
            <person name="Sekiguchi Y."/>
            <person name="Tourlousse D.M."/>
        </authorList>
    </citation>
    <scope>NUCLEOTIDE SEQUENCE</scope>
    <source>
        <strain evidence="4">10succ1</strain>
    </source>
</reference>
<dbReference type="PANTHER" id="PTHR37299:SF1">
    <property type="entry name" value="STAGE 0 SPORULATION PROTEIN A HOMOLOG"/>
    <property type="match status" value="1"/>
</dbReference>
<dbReference type="Proteomes" id="UP001144471">
    <property type="component" value="Unassembled WGS sequence"/>
</dbReference>
<evidence type="ECO:0000313" key="4">
    <source>
        <dbReference type="EMBL" id="GLI56236.1"/>
    </source>
</evidence>
<accession>A0A9W6LMD9</accession>
<dbReference type="InterPro" id="IPR046947">
    <property type="entry name" value="LytR-like"/>
</dbReference>
<comment type="caution">
    <text evidence="4">The sequence shown here is derived from an EMBL/GenBank/DDBJ whole genome shotgun (WGS) entry which is preliminary data.</text>
</comment>
<protein>
    <submittedName>
        <fullName evidence="4">DNA-binding response regulator</fullName>
    </submittedName>
</protein>
<dbReference type="SMART" id="SM00448">
    <property type="entry name" value="REC"/>
    <property type="match status" value="1"/>
</dbReference>
<dbReference type="Gene3D" id="2.20.25.10">
    <property type="match status" value="1"/>
</dbReference>
<gene>
    <name evidence="4" type="ORF">PM10SUCC1_17500</name>
</gene>
<dbReference type="EMBL" id="BSDY01000007">
    <property type="protein sequence ID" value="GLI56236.1"/>
    <property type="molecule type" value="Genomic_DNA"/>
</dbReference>
<dbReference type="PROSITE" id="PS50930">
    <property type="entry name" value="HTH_LYTTR"/>
    <property type="match status" value="1"/>
</dbReference>
<dbReference type="PROSITE" id="PS50110">
    <property type="entry name" value="RESPONSE_REGULATORY"/>
    <property type="match status" value="1"/>
</dbReference>
<dbReference type="Gene3D" id="3.40.50.2300">
    <property type="match status" value="1"/>
</dbReference>
<evidence type="ECO:0000313" key="5">
    <source>
        <dbReference type="Proteomes" id="UP001144471"/>
    </source>
</evidence>
<dbReference type="Gene3D" id="2.40.50.40">
    <property type="match status" value="1"/>
</dbReference>
<dbReference type="GO" id="GO:0003677">
    <property type="term" value="F:DNA binding"/>
    <property type="evidence" value="ECO:0007669"/>
    <property type="project" value="UniProtKB-KW"/>
</dbReference>
<evidence type="ECO:0000259" key="3">
    <source>
        <dbReference type="PROSITE" id="PS50930"/>
    </source>
</evidence>
<evidence type="ECO:0000259" key="2">
    <source>
        <dbReference type="PROSITE" id="PS50110"/>
    </source>
</evidence>
<dbReference type="Pfam" id="PF04397">
    <property type="entry name" value="LytTR"/>
    <property type="match status" value="1"/>
</dbReference>
<dbReference type="AlphaFoldDB" id="A0A9W6LMD9"/>
<keyword evidence="5" id="KW-1185">Reference proteome</keyword>
<dbReference type="InterPro" id="IPR011006">
    <property type="entry name" value="CheY-like_superfamily"/>
</dbReference>